<name>A0A1I2IGS1_9BACL</name>
<evidence type="ECO:0000256" key="1">
    <source>
        <dbReference type="ARBA" id="ARBA00008129"/>
    </source>
</evidence>
<dbReference type="InterPro" id="IPR044149">
    <property type="entry name" value="Nitrilases_CHs"/>
</dbReference>
<proteinExistence type="inferred from homology"/>
<gene>
    <name evidence="4" type="ORF">SAMN04487969_13514</name>
</gene>
<dbReference type="Gene3D" id="3.60.110.10">
    <property type="entry name" value="Carbon-nitrogen hydrolase"/>
    <property type="match status" value="1"/>
</dbReference>
<dbReference type="SUPFAM" id="SSF56317">
    <property type="entry name" value="Carbon-nitrogen hydrolase"/>
    <property type="match status" value="1"/>
</dbReference>
<feature type="active site" description="Proton acceptor" evidence="2">
    <location>
        <position position="46"/>
    </location>
</feature>
<feature type="domain" description="CN hydrolase" evidence="3">
    <location>
        <begin position="6"/>
        <end position="278"/>
    </location>
</feature>
<comment type="similarity">
    <text evidence="1">Belongs to the carbon-nitrogen hydrolase superfamily. Nitrilase family.</text>
</comment>
<dbReference type="Proteomes" id="UP000183410">
    <property type="component" value="Unassembled WGS sequence"/>
</dbReference>
<dbReference type="InterPro" id="IPR003010">
    <property type="entry name" value="C-N_Hydrolase"/>
</dbReference>
<dbReference type="AlphaFoldDB" id="A0A1I2IGS1"/>
<dbReference type="PROSITE" id="PS50263">
    <property type="entry name" value="CN_HYDROLASE"/>
    <property type="match status" value="1"/>
</dbReference>
<organism evidence="4 5">
    <name type="scientific">Paenibacillus algorifonticola</name>
    <dbReference type="NCBI Taxonomy" id="684063"/>
    <lineage>
        <taxon>Bacteria</taxon>
        <taxon>Bacillati</taxon>
        <taxon>Bacillota</taxon>
        <taxon>Bacilli</taxon>
        <taxon>Bacillales</taxon>
        <taxon>Paenibacillaceae</taxon>
        <taxon>Paenibacillus</taxon>
    </lineage>
</organism>
<sequence length="318" mass="35120">MEQQKVKVGVVQAAPSLLDKQSAFKQIAAYAGEARRQGVELLVFPEVFVSGYPRGMTFGNRIGSRTAEGREDFRRYSEGAMTIPGEDTELLGSIAAEHGLYLIVGALERDQEFSGATLYNSIVYMGPDGRLLGKHRKLIPTAAERLLWGQGDGSTLTVIQTPFGRIGGLICWENYMPLARTAMYAKGIDILITPTADARDTWQSTIRHIACEGRCYVLSSNQFATKSLYPKDLASFAELEQMDEVLSRGGSAIVGPLGEYRVEPVYGREALLVAELDMLQIAESRFDFDVVGHYSRPDVFQLHVNESTQSNVFFKSSL</sequence>
<dbReference type="PANTHER" id="PTHR46044:SF1">
    <property type="entry name" value="CN HYDROLASE DOMAIN-CONTAINING PROTEIN"/>
    <property type="match status" value="1"/>
</dbReference>
<evidence type="ECO:0000259" key="3">
    <source>
        <dbReference type="PROSITE" id="PS50263"/>
    </source>
</evidence>
<protein>
    <submittedName>
        <fullName evidence="4">Nitrilase</fullName>
    </submittedName>
</protein>
<accession>A0A1I2IGS1</accession>
<dbReference type="InterPro" id="IPR000132">
    <property type="entry name" value="Nitrilase/CN_hydratase_CS"/>
</dbReference>
<reference evidence="5" key="1">
    <citation type="submission" date="2016-10" db="EMBL/GenBank/DDBJ databases">
        <authorList>
            <person name="Varghese N."/>
            <person name="Submissions S."/>
        </authorList>
    </citation>
    <scope>NUCLEOTIDE SEQUENCE [LARGE SCALE GENOMIC DNA]</scope>
    <source>
        <strain evidence="5">CGMCC 1.10223</strain>
    </source>
</reference>
<dbReference type="GO" id="GO:0000257">
    <property type="term" value="F:nitrilase activity"/>
    <property type="evidence" value="ECO:0007669"/>
    <property type="project" value="UniProtKB-ARBA"/>
</dbReference>
<dbReference type="Pfam" id="PF00795">
    <property type="entry name" value="CN_hydrolase"/>
    <property type="match status" value="1"/>
</dbReference>
<keyword evidence="5" id="KW-1185">Reference proteome</keyword>
<dbReference type="OrthoDB" id="9811121at2"/>
<dbReference type="CDD" id="cd07564">
    <property type="entry name" value="nitrilases_CHs"/>
    <property type="match status" value="1"/>
</dbReference>
<dbReference type="InterPro" id="IPR036526">
    <property type="entry name" value="C-N_Hydrolase_sf"/>
</dbReference>
<dbReference type="PROSITE" id="PS00920">
    <property type="entry name" value="NITRIL_CHT_1"/>
    <property type="match status" value="1"/>
</dbReference>
<dbReference type="PANTHER" id="PTHR46044">
    <property type="entry name" value="NITRILASE"/>
    <property type="match status" value="1"/>
</dbReference>
<dbReference type="EMBL" id="FONN01000035">
    <property type="protein sequence ID" value="SFF40838.1"/>
    <property type="molecule type" value="Genomic_DNA"/>
</dbReference>
<dbReference type="PROSITE" id="PS00921">
    <property type="entry name" value="NITRIL_CHT_2"/>
    <property type="match status" value="1"/>
</dbReference>
<evidence type="ECO:0000313" key="4">
    <source>
        <dbReference type="EMBL" id="SFF40838.1"/>
    </source>
</evidence>
<evidence type="ECO:0000256" key="2">
    <source>
        <dbReference type="PROSITE-ProRule" id="PRU10139"/>
    </source>
</evidence>
<evidence type="ECO:0000313" key="5">
    <source>
        <dbReference type="Proteomes" id="UP000183410"/>
    </source>
</evidence>
<dbReference type="RefSeq" id="WP_046234330.1">
    <property type="nucleotide sequence ID" value="NZ_FONN01000035.1"/>
</dbReference>